<accession>A0A9P6WDM2</accession>
<dbReference type="AlphaFoldDB" id="A0A9P6WDM2"/>
<dbReference type="InterPro" id="IPR001389">
    <property type="entry name" value="Flocculin"/>
</dbReference>
<comment type="caution">
    <text evidence="4">The sequence shown here is derived from an EMBL/GenBank/DDBJ whole genome shotgun (WGS) entry which is preliminary data.</text>
</comment>
<dbReference type="Gene3D" id="2.60.120.1560">
    <property type="match status" value="1"/>
</dbReference>
<keyword evidence="2" id="KW-0732">Signal</keyword>
<keyword evidence="5" id="KW-1185">Reference proteome</keyword>
<feature type="compositionally biased region" description="Polar residues" evidence="1">
    <location>
        <begin position="735"/>
        <end position="763"/>
    </location>
</feature>
<evidence type="ECO:0000313" key="5">
    <source>
        <dbReference type="Proteomes" id="UP000750334"/>
    </source>
</evidence>
<dbReference type="EMBL" id="PUHR01000026">
    <property type="protein sequence ID" value="KAG0670200.1"/>
    <property type="molecule type" value="Genomic_DNA"/>
</dbReference>
<evidence type="ECO:0000259" key="3">
    <source>
        <dbReference type="PROSITE" id="PS51820"/>
    </source>
</evidence>
<feature type="chain" id="PRO_5040419140" description="PA14 domain-containing protein" evidence="2">
    <location>
        <begin position="21"/>
        <end position="800"/>
    </location>
</feature>
<evidence type="ECO:0000313" key="4">
    <source>
        <dbReference type="EMBL" id="KAG0670200.1"/>
    </source>
</evidence>
<feature type="signal peptide" evidence="2">
    <location>
        <begin position="1"/>
        <end position="20"/>
    </location>
</feature>
<dbReference type="SUPFAM" id="SSF56988">
    <property type="entry name" value="Anthrax protective antigen"/>
    <property type="match status" value="1"/>
</dbReference>
<proteinExistence type="predicted"/>
<feature type="region of interest" description="Disordered" evidence="1">
    <location>
        <begin position="735"/>
        <end position="769"/>
    </location>
</feature>
<dbReference type="InterPro" id="IPR018871">
    <property type="entry name" value="GLEYA_adhesin_domain"/>
</dbReference>
<evidence type="ECO:0000256" key="2">
    <source>
        <dbReference type="SAM" id="SignalP"/>
    </source>
</evidence>
<feature type="domain" description="PA14" evidence="3">
    <location>
        <begin position="52"/>
        <end position="227"/>
    </location>
</feature>
<dbReference type="PROSITE" id="PS51820">
    <property type="entry name" value="PA14"/>
    <property type="match status" value="1"/>
</dbReference>
<name>A0A9P6WDM2_MAUEX</name>
<dbReference type="Pfam" id="PF00624">
    <property type="entry name" value="Flocculin"/>
    <property type="match status" value="3"/>
</dbReference>
<gene>
    <name evidence="4" type="ORF">C6P45_002673</name>
</gene>
<protein>
    <recommendedName>
        <fullName evidence="3">PA14 domain-containing protein</fullName>
    </recommendedName>
</protein>
<dbReference type="Proteomes" id="UP000750334">
    <property type="component" value="Unassembled WGS sequence"/>
</dbReference>
<sequence length="800" mass="88158">MLLILKFALCISALFKFVLGQGTDLTPDSTHSCRIPEDSTFIDGFRARFYPYLHPQYTYEYDNHDYLLNLYSTLNKPLTTIYGIYDVNYVYTGPNAYNGPQWGLLHGYNVTLTNFTIEYVGYFIPQKTGSYTFSFDNTDDSALLFFANPSAFRCCNADADIKIDESDVSIDAIDQWATGAPSTVTHTLQEGVAYPMRIVYYNQGGIGKLHMTWKDPDGVTHDTFDNYVTFFTDLETECAHEIVTQTTSFEPGTATETTTYTTLVSTFTGDDDVVTTETIYVVQTPDSRTHTETATTVYTEGTGTETATYSTATGVYTGTDGILTTETTFFVENPGPETTITAASTTTEFISSGEPTTETVITTFLTTESDDEEEEVVQTDIHEIMIPTIDITFNLEFTTTEFLSTVSVPTTITHITTYLSTDDDGEEEEVIETDVEVELPSAEETITTAQTTTGFGSATVPTTETHVTTFYTTDDEGNEEEIIETDVEVELPSVEETVTTVQTATEFGSVTFPTTTTHVTTYYSTNEDGEEEEIIETEVEVELPSVEETVTTATTVYSEGDVTKKTTISTILSTFYTTGSEGNEEEVIETEFVVEIPDVDETITIATTEYTNYPGSVPTTLTHITTFFTTDANGNEDEIIETEVIVETLEHPESAIDAEDLEVATSEEEEIFTASTGYTYYRGSVTSTYSTKIRTYITTDANGNEEEVVETDYFVKIPETTSSITLTQDNSQITKQSKVTTSEPNRVEQETSAPTIISQQTVQSPLSSSSNISQYEGSGSLSSSNIVSSLLCLLFAALLT</sequence>
<organism evidence="4 5">
    <name type="scientific">Maudiozyma exigua</name>
    <name type="common">Yeast</name>
    <name type="synonym">Kazachstania exigua</name>
    <dbReference type="NCBI Taxonomy" id="34358"/>
    <lineage>
        <taxon>Eukaryota</taxon>
        <taxon>Fungi</taxon>
        <taxon>Dikarya</taxon>
        <taxon>Ascomycota</taxon>
        <taxon>Saccharomycotina</taxon>
        <taxon>Saccharomycetes</taxon>
        <taxon>Saccharomycetales</taxon>
        <taxon>Saccharomycetaceae</taxon>
        <taxon>Maudiozyma</taxon>
    </lineage>
</organism>
<dbReference type="OrthoDB" id="4070698at2759"/>
<dbReference type="Pfam" id="PF10528">
    <property type="entry name" value="GLEYA"/>
    <property type="match status" value="1"/>
</dbReference>
<reference evidence="4 5" key="1">
    <citation type="submission" date="2020-11" db="EMBL/GenBank/DDBJ databases">
        <title>Kefir isolates.</title>
        <authorList>
            <person name="Marcisauskas S."/>
            <person name="Kim Y."/>
            <person name="Blasche S."/>
        </authorList>
    </citation>
    <scope>NUCLEOTIDE SEQUENCE [LARGE SCALE GENOMIC DNA]</scope>
    <source>
        <strain evidence="4 5">OG2</strain>
    </source>
</reference>
<evidence type="ECO:0000256" key="1">
    <source>
        <dbReference type="SAM" id="MobiDB-lite"/>
    </source>
</evidence>
<dbReference type="InterPro" id="IPR037524">
    <property type="entry name" value="PA14/GLEYA"/>
</dbReference>
<dbReference type="GO" id="GO:0000128">
    <property type="term" value="P:flocculation"/>
    <property type="evidence" value="ECO:0007669"/>
    <property type="project" value="InterPro"/>
</dbReference>